<sequence length="69" mass="7453">GEATGLCMSCAGCQRNRPRMWTPSWNPVVSPQTFKANCRACATSKHLLLHLPRSLAMGRSSPGVILLGE</sequence>
<accession>A0A812IJD6</accession>
<feature type="non-terminal residue" evidence="1">
    <location>
        <position position="1"/>
    </location>
</feature>
<proteinExistence type="predicted"/>
<protein>
    <submittedName>
        <fullName evidence="1">Uncharacterized protein</fullName>
    </submittedName>
</protein>
<evidence type="ECO:0000313" key="1">
    <source>
        <dbReference type="EMBL" id="CAE7037211.1"/>
    </source>
</evidence>
<comment type="caution">
    <text evidence="1">The sequence shown here is derived from an EMBL/GenBank/DDBJ whole genome shotgun (WGS) entry which is preliminary data.</text>
</comment>
<keyword evidence="2" id="KW-1185">Reference proteome</keyword>
<dbReference type="AlphaFoldDB" id="A0A812IJD6"/>
<organism evidence="1 2">
    <name type="scientific">Symbiodinium natans</name>
    <dbReference type="NCBI Taxonomy" id="878477"/>
    <lineage>
        <taxon>Eukaryota</taxon>
        <taxon>Sar</taxon>
        <taxon>Alveolata</taxon>
        <taxon>Dinophyceae</taxon>
        <taxon>Suessiales</taxon>
        <taxon>Symbiodiniaceae</taxon>
        <taxon>Symbiodinium</taxon>
    </lineage>
</organism>
<dbReference type="Proteomes" id="UP000604046">
    <property type="component" value="Unassembled WGS sequence"/>
</dbReference>
<name>A0A812IJD6_9DINO</name>
<feature type="non-terminal residue" evidence="1">
    <location>
        <position position="69"/>
    </location>
</feature>
<dbReference type="EMBL" id="CAJNDS010000274">
    <property type="protein sequence ID" value="CAE7037211.1"/>
    <property type="molecule type" value="Genomic_DNA"/>
</dbReference>
<reference evidence="1" key="1">
    <citation type="submission" date="2021-02" db="EMBL/GenBank/DDBJ databases">
        <authorList>
            <person name="Dougan E. K."/>
            <person name="Rhodes N."/>
            <person name="Thang M."/>
            <person name="Chan C."/>
        </authorList>
    </citation>
    <scope>NUCLEOTIDE SEQUENCE</scope>
</reference>
<gene>
    <name evidence="1" type="ORF">SNAT2548_LOCUS4463</name>
</gene>
<evidence type="ECO:0000313" key="2">
    <source>
        <dbReference type="Proteomes" id="UP000604046"/>
    </source>
</evidence>